<dbReference type="GO" id="GO:0006397">
    <property type="term" value="P:mRNA processing"/>
    <property type="evidence" value="ECO:0007669"/>
    <property type="project" value="UniProtKB-UniRule"/>
</dbReference>
<comment type="function">
    <text evidence="13">Possesses 5'-&gt;3' exoribonuclease activity. May promote termination of transcription by RNA polymerase II.</text>
</comment>
<dbReference type="Gene3D" id="3.40.50.12390">
    <property type="match status" value="1"/>
</dbReference>
<gene>
    <name evidence="17" type="ORF">AYI69_g5546</name>
</gene>
<evidence type="ECO:0000256" key="1">
    <source>
        <dbReference type="ARBA" id="ARBA00004123"/>
    </source>
</evidence>
<name>A0A1R1Y5F1_9FUNG</name>
<evidence type="ECO:0000256" key="13">
    <source>
        <dbReference type="PIRNR" id="PIRNR037239"/>
    </source>
</evidence>
<dbReference type="SMART" id="SM00343">
    <property type="entry name" value="ZnF_C2HC"/>
    <property type="match status" value="1"/>
</dbReference>
<dbReference type="InterPro" id="IPR041412">
    <property type="entry name" value="Xrn1_helical"/>
</dbReference>
<feature type="compositionally biased region" description="Polar residues" evidence="15">
    <location>
        <begin position="504"/>
        <end position="517"/>
    </location>
</feature>
<evidence type="ECO:0000256" key="12">
    <source>
        <dbReference type="ARBA" id="ARBA00046943"/>
    </source>
</evidence>
<keyword evidence="14" id="KW-0863">Zinc-finger</keyword>
<feature type="compositionally biased region" description="Polar residues" evidence="15">
    <location>
        <begin position="1020"/>
        <end position="1030"/>
    </location>
</feature>
<dbReference type="CDD" id="cd18673">
    <property type="entry name" value="PIN_XRN1-2-like"/>
    <property type="match status" value="1"/>
</dbReference>
<dbReference type="AlphaFoldDB" id="A0A1R1Y5F1"/>
<evidence type="ECO:0000256" key="5">
    <source>
        <dbReference type="ARBA" id="ARBA00022664"/>
    </source>
</evidence>
<evidence type="ECO:0000313" key="17">
    <source>
        <dbReference type="EMBL" id="OMJ22070.1"/>
    </source>
</evidence>
<feature type="compositionally biased region" description="Low complexity" evidence="15">
    <location>
        <begin position="1031"/>
        <end position="1055"/>
    </location>
</feature>
<comment type="subunit">
    <text evidence="12">Interacts with RAI1; the interaction is direct, stabilizes RAT1 protein structure and may stimulate its exoribonuclease activity. The interaction also stimulates RAI1 pyrophosphohydrolase activity, probably by recruiting it to mRNA substrates.</text>
</comment>
<feature type="compositionally biased region" description="Low complexity" evidence="15">
    <location>
        <begin position="995"/>
        <end position="1019"/>
    </location>
</feature>
<comment type="function">
    <text evidence="11">Possesses 5'-&gt;3' exoribonuclease activity. Required for the processing of nuclear mRNA and rRNA precursors. May promote the termination of transcription by RNA polymerase II. Essential for vegetative cell growth and chromosome segregation.</text>
</comment>
<dbReference type="FunFam" id="1.25.40.1050:FF:000002">
    <property type="entry name" value="5'-3' exoribonuclease"/>
    <property type="match status" value="1"/>
</dbReference>
<dbReference type="PIRSF" id="PIRSF037239">
    <property type="entry name" value="Exonuclease_Xrn2"/>
    <property type="match status" value="1"/>
</dbReference>
<organism evidence="17 18">
    <name type="scientific">Smittium culicis</name>
    <dbReference type="NCBI Taxonomy" id="133412"/>
    <lineage>
        <taxon>Eukaryota</taxon>
        <taxon>Fungi</taxon>
        <taxon>Fungi incertae sedis</taxon>
        <taxon>Zoopagomycota</taxon>
        <taxon>Kickxellomycotina</taxon>
        <taxon>Harpellomycetes</taxon>
        <taxon>Harpellales</taxon>
        <taxon>Legeriomycetaceae</taxon>
        <taxon>Smittium</taxon>
    </lineage>
</organism>
<evidence type="ECO:0000256" key="9">
    <source>
        <dbReference type="ARBA" id="ARBA00023054"/>
    </source>
</evidence>
<feature type="compositionally biased region" description="Polar residues" evidence="15">
    <location>
        <begin position="1058"/>
        <end position="1070"/>
    </location>
</feature>
<dbReference type="InterPro" id="IPR001878">
    <property type="entry name" value="Znf_CCHC"/>
</dbReference>
<evidence type="ECO:0000256" key="3">
    <source>
        <dbReference type="ARBA" id="ARBA00022472"/>
    </source>
</evidence>
<feature type="compositionally biased region" description="Polar residues" evidence="15">
    <location>
        <begin position="437"/>
        <end position="451"/>
    </location>
</feature>
<feature type="compositionally biased region" description="Low complexity" evidence="15">
    <location>
        <begin position="962"/>
        <end position="975"/>
    </location>
</feature>
<feature type="compositionally biased region" description="Low complexity" evidence="15">
    <location>
        <begin position="1088"/>
        <end position="1110"/>
    </location>
</feature>
<dbReference type="InterPro" id="IPR004859">
    <property type="entry name" value="Xrn1_N"/>
</dbReference>
<comment type="subcellular location">
    <subcellularLocation>
        <location evidence="1">Nucleus</location>
    </subcellularLocation>
</comment>
<evidence type="ECO:0000256" key="15">
    <source>
        <dbReference type="SAM" id="MobiDB-lite"/>
    </source>
</evidence>
<evidence type="ECO:0000259" key="16">
    <source>
        <dbReference type="PROSITE" id="PS50158"/>
    </source>
</evidence>
<keyword evidence="3" id="KW-0805">Transcription regulation</keyword>
<accession>A0A1R1Y5F1</accession>
<feature type="region of interest" description="Disordered" evidence="15">
    <location>
        <begin position="437"/>
        <end position="527"/>
    </location>
</feature>
<feature type="compositionally biased region" description="Low complexity" evidence="15">
    <location>
        <begin position="452"/>
        <end position="464"/>
    </location>
</feature>
<keyword evidence="4" id="KW-0698">rRNA processing</keyword>
<dbReference type="PANTHER" id="PTHR12341">
    <property type="entry name" value="5'-&gt;3' EXORIBONUCLEASE"/>
    <property type="match status" value="1"/>
</dbReference>
<feature type="domain" description="CCHC-type" evidence="16">
    <location>
        <begin position="232"/>
        <end position="246"/>
    </location>
</feature>
<dbReference type="PROSITE" id="PS50158">
    <property type="entry name" value="ZF_CCHC"/>
    <property type="match status" value="1"/>
</dbReference>
<keyword evidence="8 13" id="KW-0269">Exonuclease</keyword>
<dbReference type="GO" id="GO:0006364">
    <property type="term" value="P:rRNA processing"/>
    <property type="evidence" value="ECO:0007669"/>
    <property type="project" value="UniProtKB-KW"/>
</dbReference>
<dbReference type="GO" id="GO:0008270">
    <property type="term" value="F:zinc ion binding"/>
    <property type="evidence" value="ECO:0007669"/>
    <property type="project" value="UniProtKB-KW"/>
</dbReference>
<evidence type="ECO:0000256" key="7">
    <source>
        <dbReference type="ARBA" id="ARBA00022801"/>
    </source>
</evidence>
<keyword evidence="14" id="KW-0479">Metal-binding</keyword>
<dbReference type="Pfam" id="PF03159">
    <property type="entry name" value="XRN_N"/>
    <property type="match status" value="1"/>
</dbReference>
<dbReference type="GO" id="GO:0000956">
    <property type="term" value="P:nuclear-transcribed mRNA catabolic process"/>
    <property type="evidence" value="ECO:0007669"/>
    <property type="project" value="TreeGrafter"/>
</dbReference>
<dbReference type="PANTHER" id="PTHR12341:SF41">
    <property type="entry name" value="5'-3' EXORIBONUCLEASE 2"/>
    <property type="match status" value="1"/>
</dbReference>
<keyword evidence="6 13" id="KW-0540">Nuclease</keyword>
<evidence type="ECO:0000256" key="2">
    <source>
        <dbReference type="ARBA" id="ARBA00006994"/>
    </source>
</evidence>
<feature type="region of interest" description="Disordered" evidence="15">
    <location>
        <begin position="956"/>
        <end position="1144"/>
    </location>
</feature>
<dbReference type="Proteomes" id="UP000187429">
    <property type="component" value="Unassembled WGS sequence"/>
</dbReference>
<sequence>MGVPAFYRWLVRKYPKAQSQVIEEKPTNIDGIEIPVDPSKPNPNGYEFDNLYLDMNGIVHPCCHPEGREAPKNEEEMMMEIFKCLDRVFNVIRPRKVVYMALDGVAPRAKMNQQRSRRFRAAFDAKIEAEKKARIISENSDIYGETVSASSKPWDSNCITPVSDSNVPGEGEHKLMDFIRYQRQSPNYNPNTTHVIYGLDADLIMLALATHEPHFKILRDDVFKDLGSGNSCFKCGQTDHFSRECKLTNEQVQILKNTKKSMEQTFVFCHIDILREYLEIQLLPQNYKNGFWDSEKGPPYDLERAIDDWIFMCFFVGNDFLPHLPSLEIREGALDKLVAIWKRSMYHMGGYLTDNGIVNLSRVQVIMDELSILEAETFVKRKSREDSYESRNSSSNALPVSATSEEAISSEISSINSANREIAHKLRLELFKSQPTSAGHNLSNDMQDLNPSKNSSTSDTESSSLIPKSPKNSIEPIFNSNETPGIIESNIPIDQNEVKKPISTDKNTPGIKSTTQDFDSEELKPSSLKRKNLSMDPIANDINEVSSSNSQGCTIADDDSEEILLLKGNSKRSGQRASSIPPKKVLKIDSSLATNPIDVDSNPESPLNVENIESEAEVIEDIKEEAGDIKDDEDDVLINKKDNVRLHEEGYKQRYYLTKFEINMDEKSKIRNIVKSYVEGLCWVFHYYYKGCASWPWYYPYHYSPFASDFTDLATLDINFDLGFPIKPLEQLMSVLPAASKSNVPKPFAELMIDESSPIIQFYPETFKIDLNGKKQSWQGVCLLPFIDGDLLLNSLQEVYDNLTENEVTRNTLGYPIICVSSANPIYEQLCQLYGKNSTNSMSIKYDDLSCITGVAKKDSNFVPHTTYISPFNRSSKPNIDHDSSIRVRFDLDPVEEISPSNSDVPDEQDLDDEGSKKAIKKSKKSRNKYYPCQLLKGVVLPAPTLTSADREFVLTGGRSGYRGNPRGNRFGNNRDFSHFYKQQGSDVYYDRGYSNNSNNGPGNQYVRYNNYGNNRGSSTRGDYSSGRNFNSGGNYNTSSNYSSGNNYNSSSSGYQHRPNQYRGSSNNRNEPYPGNFPGQRFQSNEFSNNSNDYRNNNNYQNRNSNYNTRGQNMPYRGNNNSYQNNNRPNFRPRTSFIPKPDQK</sequence>
<dbReference type="InterPro" id="IPR027073">
    <property type="entry name" value="5_3_exoribonuclease"/>
</dbReference>
<protein>
    <recommendedName>
        <fullName evidence="13">5'-3' exoribonuclease</fullName>
        <ecNumber evidence="13">3.1.13.-</ecNumber>
    </recommendedName>
</protein>
<feature type="region of interest" description="Disordered" evidence="15">
    <location>
        <begin position="383"/>
        <end position="402"/>
    </location>
</feature>
<keyword evidence="9" id="KW-0175">Coiled coil</keyword>
<dbReference type="Pfam" id="PF17846">
    <property type="entry name" value="XRN_M"/>
    <property type="match status" value="2"/>
</dbReference>
<dbReference type="OrthoDB" id="372487at2759"/>
<dbReference type="Gene3D" id="1.25.40.1050">
    <property type="match status" value="1"/>
</dbReference>
<dbReference type="EMBL" id="LSSM01002342">
    <property type="protein sequence ID" value="OMJ22070.1"/>
    <property type="molecule type" value="Genomic_DNA"/>
</dbReference>
<dbReference type="FunFam" id="3.40.50.12390:FF:000003">
    <property type="entry name" value="5'-3' exoribonuclease"/>
    <property type="match status" value="1"/>
</dbReference>
<keyword evidence="18" id="KW-1185">Reference proteome</keyword>
<reference evidence="18" key="1">
    <citation type="submission" date="2017-01" db="EMBL/GenBank/DDBJ databases">
        <authorList>
            <person name="Wang Y."/>
            <person name="White M."/>
            <person name="Kvist S."/>
            <person name="Moncalvo J.-M."/>
        </authorList>
    </citation>
    <scope>NUCLEOTIDE SEQUENCE [LARGE SCALE GENOMIC DNA]</scope>
    <source>
        <strain evidence="18">ID-206-W2</strain>
    </source>
</reference>
<dbReference type="InterPro" id="IPR017151">
    <property type="entry name" value="Xrn2/3/4"/>
</dbReference>
<evidence type="ECO:0000256" key="10">
    <source>
        <dbReference type="ARBA" id="ARBA00023242"/>
    </source>
</evidence>
<keyword evidence="3" id="KW-0804">Transcription</keyword>
<feature type="compositionally biased region" description="Low complexity" evidence="15">
    <location>
        <begin position="1119"/>
        <end position="1130"/>
    </location>
</feature>
<comment type="similarity">
    <text evidence="2 13">Belongs to the 5'-3' exonuclease family. XRN2/RAT1 subfamily.</text>
</comment>
<keyword evidence="14" id="KW-0862">Zinc</keyword>
<keyword evidence="10" id="KW-0539">Nucleus</keyword>
<comment type="caution">
    <text evidence="17">The sequence shown here is derived from an EMBL/GenBank/DDBJ whole genome shotgun (WGS) entry which is preliminary data.</text>
</comment>
<keyword evidence="5 13" id="KW-0507">mRNA processing</keyword>
<proteinExistence type="inferred from homology"/>
<dbReference type="GO" id="GO:0005634">
    <property type="term" value="C:nucleus"/>
    <property type="evidence" value="ECO:0007669"/>
    <property type="project" value="UniProtKB-SubCell"/>
</dbReference>
<evidence type="ECO:0000256" key="6">
    <source>
        <dbReference type="ARBA" id="ARBA00022722"/>
    </source>
</evidence>
<evidence type="ECO:0000313" key="18">
    <source>
        <dbReference type="Proteomes" id="UP000187429"/>
    </source>
</evidence>
<dbReference type="GO" id="GO:0004534">
    <property type="term" value="F:5'-3' RNA exonuclease activity"/>
    <property type="evidence" value="ECO:0007669"/>
    <property type="project" value="UniProtKB-UniRule"/>
</dbReference>
<dbReference type="GO" id="GO:0003723">
    <property type="term" value="F:RNA binding"/>
    <property type="evidence" value="ECO:0007669"/>
    <property type="project" value="TreeGrafter"/>
</dbReference>
<keyword evidence="7 13" id="KW-0378">Hydrolase</keyword>
<feature type="region of interest" description="Disordered" evidence="15">
    <location>
        <begin position="896"/>
        <end position="923"/>
    </location>
</feature>
<evidence type="ECO:0000256" key="8">
    <source>
        <dbReference type="ARBA" id="ARBA00022839"/>
    </source>
</evidence>
<dbReference type="Pfam" id="PF00098">
    <property type="entry name" value="zf-CCHC"/>
    <property type="match status" value="1"/>
</dbReference>
<evidence type="ECO:0000256" key="14">
    <source>
        <dbReference type="PROSITE-ProRule" id="PRU00047"/>
    </source>
</evidence>
<dbReference type="GO" id="GO:0006353">
    <property type="term" value="P:DNA-templated transcription termination"/>
    <property type="evidence" value="ECO:0007669"/>
    <property type="project" value="UniProtKB-KW"/>
</dbReference>
<dbReference type="EC" id="3.1.13.-" evidence="13"/>
<keyword evidence="3" id="KW-0806">Transcription termination</keyword>
<evidence type="ECO:0000256" key="4">
    <source>
        <dbReference type="ARBA" id="ARBA00022552"/>
    </source>
</evidence>
<evidence type="ECO:0000256" key="11">
    <source>
        <dbReference type="ARBA" id="ARBA00046137"/>
    </source>
</evidence>